<reference evidence="12" key="1">
    <citation type="journal article" date="2015" name="Genome Announc.">
        <title>Draft genome sequence of the cellulolytic fungus Chaetomium globosum.</title>
        <authorList>
            <person name="Cuomo C.A."/>
            <person name="Untereiner W.A."/>
            <person name="Ma L.-J."/>
            <person name="Grabherr M."/>
            <person name="Birren B.W."/>
        </authorList>
    </citation>
    <scope>NUCLEOTIDE SEQUENCE [LARGE SCALE GENOMIC DNA]</scope>
    <source>
        <strain evidence="12">ATCC 6205 / CBS 148.51 / DSM 1962 / NBRC 6347 / NRRL 1970</strain>
    </source>
</reference>
<feature type="compositionally biased region" description="Polar residues" evidence="8">
    <location>
        <begin position="596"/>
        <end position="607"/>
    </location>
</feature>
<accession>Q2HFU2</accession>
<dbReference type="PANTHER" id="PTHR18934:SF118">
    <property type="entry name" value="ATP-DEPENDENT RNA HELICASE DHX33"/>
    <property type="match status" value="1"/>
</dbReference>
<dbReference type="InterPro" id="IPR048333">
    <property type="entry name" value="HA2_WH"/>
</dbReference>
<dbReference type="InterPro" id="IPR007502">
    <property type="entry name" value="Helicase-assoc_dom"/>
</dbReference>
<feature type="compositionally biased region" description="Gly residues" evidence="8">
    <location>
        <begin position="320"/>
        <end position="332"/>
    </location>
</feature>
<dbReference type="InterPro" id="IPR014001">
    <property type="entry name" value="Helicase_ATP-bd"/>
</dbReference>
<dbReference type="PROSITE" id="PS51194">
    <property type="entry name" value="HELICASE_CTER"/>
    <property type="match status" value="1"/>
</dbReference>
<feature type="compositionally biased region" description="Low complexity" evidence="8">
    <location>
        <begin position="171"/>
        <end position="185"/>
    </location>
</feature>
<dbReference type="SMART" id="SM00490">
    <property type="entry name" value="HELICc"/>
    <property type="match status" value="1"/>
</dbReference>
<feature type="compositionally biased region" description="Basic and acidic residues" evidence="8">
    <location>
        <begin position="121"/>
        <end position="130"/>
    </location>
</feature>
<evidence type="ECO:0000256" key="7">
    <source>
        <dbReference type="SAM" id="Coils"/>
    </source>
</evidence>
<dbReference type="PANTHER" id="PTHR18934">
    <property type="entry name" value="ATP-DEPENDENT RNA HELICASE"/>
    <property type="match status" value="1"/>
</dbReference>
<feature type="region of interest" description="Disordered" evidence="8">
    <location>
        <begin position="121"/>
        <end position="358"/>
    </location>
</feature>
<feature type="domain" description="Helicase C-terminal" evidence="10">
    <location>
        <begin position="900"/>
        <end position="1083"/>
    </location>
</feature>
<feature type="region of interest" description="Disordered" evidence="8">
    <location>
        <begin position="582"/>
        <end position="644"/>
    </location>
</feature>
<dbReference type="OrthoDB" id="10253254at2759"/>
<evidence type="ECO:0000256" key="1">
    <source>
        <dbReference type="ARBA" id="ARBA00012552"/>
    </source>
</evidence>
<feature type="compositionally biased region" description="Basic and acidic residues" evidence="8">
    <location>
        <begin position="521"/>
        <end position="540"/>
    </location>
</feature>
<dbReference type="SUPFAM" id="SSF52540">
    <property type="entry name" value="P-loop containing nucleoside triphosphate hydrolases"/>
    <property type="match status" value="1"/>
</dbReference>
<dbReference type="GO" id="GO:0005730">
    <property type="term" value="C:nucleolus"/>
    <property type="evidence" value="ECO:0007669"/>
    <property type="project" value="TreeGrafter"/>
</dbReference>
<dbReference type="Pfam" id="PF00271">
    <property type="entry name" value="Helicase_C"/>
    <property type="match status" value="1"/>
</dbReference>
<organism evidence="11 12">
    <name type="scientific">Chaetomium globosum (strain ATCC 6205 / CBS 148.51 / DSM 1962 / NBRC 6347 / NRRL 1970)</name>
    <name type="common">Soil fungus</name>
    <dbReference type="NCBI Taxonomy" id="306901"/>
    <lineage>
        <taxon>Eukaryota</taxon>
        <taxon>Fungi</taxon>
        <taxon>Dikarya</taxon>
        <taxon>Ascomycota</taxon>
        <taxon>Pezizomycotina</taxon>
        <taxon>Sordariomycetes</taxon>
        <taxon>Sordariomycetidae</taxon>
        <taxon>Sordariales</taxon>
        <taxon>Chaetomiaceae</taxon>
        <taxon>Chaetomium</taxon>
    </lineage>
</organism>
<dbReference type="EC" id="3.6.4.13" evidence="1"/>
<feature type="coiled-coil region" evidence="7">
    <location>
        <begin position="473"/>
        <end position="508"/>
    </location>
</feature>
<keyword evidence="4" id="KW-0347">Helicase</keyword>
<dbReference type="GO" id="GO:0003725">
    <property type="term" value="F:double-stranded RNA binding"/>
    <property type="evidence" value="ECO:0007669"/>
    <property type="project" value="TreeGrafter"/>
</dbReference>
<feature type="compositionally biased region" description="Polar residues" evidence="8">
    <location>
        <begin position="272"/>
        <end position="281"/>
    </location>
</feature>
<dbReference type="GO" id="GO:1990904">
    <property type="term" value="C:ribonucleoprotein complex"/>
    <property type="evidence" value="ECO:0007669"/>
    <property type="project" value="UniProtKB-ARBA"/>
</dbReference>
<dbReference type="InterPro" id="IPR002464">
    <property type="entry name" value="DNA/RNA_helicase_DEAH_CS"/>
</dbReference>
<feature type="compositionally biased region" description="Low complexity" evidence="8">
    <location>
        <begin position="251"/>
        <end position="262"/>
    </location>
</feature>
<dbReference type="PROSITE" id="PS00690">
    <property type="entry name" value="DEAH_ATP_HELICASE"/>
    <property type="match status" value="1"/>
</dbReference>
<dbReference type="HOGENOM" id="CLU_258273_0_0_1"/>
<feature type="region of interest" description="Disordered" evidence="8">
    <location>
        <begin position="1"/>
        <end position="39"/>
    </location>
</feature>
<dbReference type="InterPro" id="IPR011709">
    <property type="entry name" value="DEAD-box_helicase_OB_fold"/>
</dbReference>
<dbReference type="InterPro" id="IPR027417">
    <property type="entry name" value="P-loop_NTPase"/>
</dbReference>
<evidence type="ECO:0000256" key="4">
    <source>
        <dbReference type="ARBA" id="ARBA00022806"/>
    </source>
</evidence>
<gene>
    <name evidence="11" type="ORF">CHGG_00912</name>
</gene>
<feature type="compositionally biased region" description="Basic and acidic residues" evidence="8">
    <location>
        <begin position="286"/>
        <end position="301"/>
    </location>
</feature>
<dbReference type="RefSeq" id="XP_001220133.1">
    <property type="nucleotide sequence ID" value="XM_001220132.1"/>
</dbReference>
<evidence type="ECO:0000313" key="11">
    <source>
        <dbReference type="EMBL" id="EAQ92677.1"/>
    </source>
</evidence>
<dbReference type="VEuPathDB" id="FungiDB:CHGG_00912"/>
<keyword evidence="7" id="KW-0175">Coiled coil</keyword>
<feature type="region of interest" description="Disordered" evidence="8">
    <location>
        <begin position="514"/>
        <end position="545"/>
    </location>
</feature>
<dbReference type="GO" id="GO:0045943">
    <property type="term" value="P:positive regulation of transcription by RNA polymerase I"/>
    <property type="evidence" value="ECO:0007669"/>
    <property type="project" value="TreeGrafter"/>
</dbReference>
<dbReference type="Pfam" id="PF04408">
    <property type="entry name" value="WHD_HA2"/>
    <property type="match status" value="1"/>
</dbReference>
<feature type="compositionally biased region" description="Low complexity" evidence="8">
    <location>
        <begin position="192"/>
        <end position="208"/>
    </location>
</feature>
<dbReference type="Proteomes" id="UP000001056">
    <property type="component" value="Unassembled WGS sequence"/>
</dbReference>
<dbReference type="eggNOG" id="KOG0922">
    <property type="taxonomic scope" value="Eukaryota"/>
</dbReference>
<evidence type="ECO:0000313" key="12">
    <source>
        <dbReference type="Proteomes" id="UP000001056"/>
    </source>
</evidence>
<evidence type="ECO:0000259" key="10">
    <source>
        <dbReference type="PROSITE" id="PS51194"/>
    </source>
</evidence>
<feature type="domain" description="Helicase ATP-binding" evidence="9">
    <location>
        <begin position="660"/>
        <end position="860"/>
    </location>
</feature>
<keyword evidence="3" id="KW-0378">Hydrolase</keyword>
<evidence type="ECO:0000256" key="2">
    <source>
        <dbReference type="ARBA" id="ARBA00022741"/>
    </source>
</evidence>
<dbReference type="CDD" id="cd18791">
    <property type="entry name" value="SF2_C_RHA"/>
    <property type="match status" value="1"/>
</dbReference>
<keyword evidence="2" id="KW-0547">Nucleotide-binding</keyword>
<dbReference type="GeneID" id="4387467"/>
<dbReference type="Pfam" id="PF07717">
    <property type="entry name" value="OB_NTP_bind"/>
    <property type="match status" value="1"/>
</dbReference>
<sequence>MAVYPPGDHSPPPPKDEWQLESRESEALRAQEKEGEKRRWSRWLRWHCWGFAKKAPQEADKTKKARTQWLMGGASSLRLSAPKTAARSWGQGSSALRSRGWAALPGAFHFYPMGQNLERTQDTGRQDAAVRHPPPKSHLTPPSSPKNRGFRSIMGRFGSLFKKSEKEKPESNPYAQQPAAQSPAQSSPPPQYDQYTQYNNSQYNDNQYATQRPQGQPSGLPTGPRPGGLPGRVAPGPGFGNDKPPPPQYSPQPSQYSAYSPSLGSAAGTPVLPSNTSSPSMGTGFPREKYGASDGVGKNRFEPAPSSYGNSAGPSSQQQGGYGNLGGTGSGGLFDNYNGPSKQTAGSVPGQAGAAYDPSMQYGESQAMTAEEREQAEVDDLKSQILAEQEATNQSGRRALAMATQANEQMEAISGHLLRNTEAFNQIERNANRTKAQADISGVNIDSLNAANTSMFNFVANSKARTAMREDKKMNIERQNEAQLEQVRQEEQDLARKWQAREQQLEAARPKVLLGATSKTESSKWEFEDDTGEQREKNEEHDEIVDQLTEASRQLRKGAEFHKFMLEQQNAQLDRITNKVETAGDAVTKQRKPKIESNSLAPNPETDSSTPLLPPSLAPASNVEGASSRGTIPSRPPAGDPQYFDTRQALPLWSRQEEIRRILRQKDVLVLVGETGSGKSTQVPQFLYQEKWCQRRKVKVQTGEGVQEVNVGGMIAITQPRRVAATTLAHRVSREAGTPLNAQNAGGEGKGPASKGLVGYSVRFDHRVPPGTRIKYLTEGMLLQELLRDPHLRQYSAILVDEIHERSVDVDLLSGFLKQIISGDKAGRGGIPLKVVIMSATANVEKITNFFSGTEPENSNAPSNPVAGPKSSVEYLQIEGRQFPVDIVHTPKAVPDIQEALLKTIFKLHTEEALSDKHGKKDILAFLTGQEEIESAQRLIEEYASTLGPKLPKVKVFPLFGQLSMEAQHEAFQPIKGGHTRKIVLATNIAETSVTVPGVRYVIDCGKSKVKQFRPRLGMESLLAKPISKSSAIQRTGRAGREGPGKCFRLYTEETYETLYKTDLPEILRTDILSAILTMKARGIDDVLAFPLMDRPGIESVEKALLHLHILGALADDGSITEVGRKMVSFPVSPPYARVIMAAASPKYDCLLEAIDIISCITSGEDIFLQLRTEEAKEEVEEHRKELFRREGDLLTYLTTMQLYSAENTDRIKWCKDRKLNLRNMKQALNIRKQLRGLCVRQGMMEQPPPDPQPFTPLSPELAAAILKCFLTGFSIKTAILAPDNSYVTAHGKHVVAIHPSSVIHGQKKEAIMFLEHVYTQKNYAKKVSVIQAVWIAEALEG</sequence>
<dbReference type="GO" id="GO:0003724">
    <property type="term" value="F:RNA helicase activity"/>
    <property type="evidence" value="ECO:0007669"/>
    <property type="project" value="UniProtKB-EC"/>
</dbReference>
<evidence type="ECO:0000259" key="9">
    <source>
        <dbReference type="PROSITE" id="PS51192"/>
    </source>
</evidence>
<dbReference type="InParanoid" id="Q2HFU2"/>
<dbReference type="PROSITE" id="PS51192">
    <property type="entry name" value="HELICASE_ATP_BIND_1"/>
    <property type="match status" value="1"/>
</dbReference>
<evidence type="ECO:0000256" key="8">
    <source>
        <dbReference type="SAM" id="MobiDB-lite"/>
    </source>
</evidence>
<dbReference type="GO" id="GO:0016787">
    <property type="term" value="F:hydrolase activity"/>
    <property type="evidence" value="ECO:0007669"/>
    <property type="project" value="UniProtKB-KW"/>
</dbReference>
<dbReference type="CDD" id="cd17917">
    <property type="entry name" value="DEXHc_RHA-like"/>
    <property type="match status" value="1"/>
</dbReference>
<dbReference type="SMART" id="SM00847">
    <property type="entry name" value="HA2"/>
    <property type="match status" value="1"/>
</dbReference>
<comment type="catalytic activity">
    <reaction evidence="6">
        <text>ATP + H2O = ADP + phosphate + H(+)</text>
        <dbReference type="Rhea" id="RHEA:13065"/>
        <dbReference type="ChEBI" id="CHEBI:15377"/>
        <dbReference type="ChEBI" id="CHEBI:15378"/>
        <dbReference type="ChEBI" id="CHEBI:30616"/>
        <dbReference type="ChEBI" id="CHEBI:43474"/>
        <dbReference type="ChEBI" id="CHEBI:456216"/>
        <dbReference type="EC" id="3.6.4.13"/>
    </reaction>
</comment>
<evidence type="ECO:0000256" key="6">
    <source>
        <dbReference type="ARBA" id="ARBA00047984"/>
    </source>
</evidence>
<name>Q2HFU2_CHAGB</name>
<protein>
    <recommendedName>
        <fullName evidence="1">RNA helicase</fullName>
        <ecNumber evidence="1">3.6.4.13</ecNumber>
    </recommendedName>
</protein>
<dbReference type="Gene3D" id="3.40.50.300">
    <property type="entry name" value="P-loop containing nucleotide triphosphate hydrolases"/>
    <property type="match status" value="2"/>
</dbReference>
<dbReference type="FunCoup" id="Q2HFU2">
    <property type="interactions" value="157"/>
</dbReference>
<dbReference type="FunFam" id="3.40.50.300:FF:000145">
    <property type="entry name" value="probable ATP-dependent RNA helicase DHX40"/>
    <property type="match status" value="1"/>
</dbReference>
<proteinExistence type="predicted"/>
<evidence type="ECO:0000256" key="3">
    <source>
        <dbReference type="ARBA" id="ARBA00022801"/>
    </source>
</evidence>
<dbReference type="EMBL" id="CH408029">
    <property type="protein sequence ID" value="EAQ92677.1"/>
    <property type="molecule type" value="Genomic_DNA"/>
</dbReference>
<dbReference type="Gene3D" id="1.20.120.1080">
    <property type="match status" value="1"/>
</dbReference>
<evidence type="ECO:0000256" key="5">
    <source>
        <dbReference type="ARBA" id="ARBA00022840"/>
    </source>
</evidence>
<dbReference type="SMART" id="SM00487">
    <property type="entry name" value="DEXDc"/>
    <property type="match status" value="1"/>
</dbReference>
<dbReference type="Pfam" id="PF21010">
    <property type="entry name" value="HA2_C"/>
    <property type="match status" value="1"/>
</dbReference>
<keyword evidence="12" id="KW-1185">Reference proteome</keyword>
<keyword evidence="5" id="KW-0067">ATP-binding</keyword>
<dbReference type="GO" id="GO:0005524">
    <property type="term" value="F:ATP binding"/>
    <property type="evidence" value="ECO:0007669"/>
    <property type="project" value="UniProtKB-KW"/>
</dbReference>
<feature type="compositionally biased region" description="Basic and acidic residues" evidence="8">
    <location>
        <begin position="14"/>
        <end position="38"/>
    </location>
</feature>
<dbReference type="STRING" id="306901.Q2HFU2"/>
<dbReference type="InterPro" id="IPR001650">
    <property type="entry name" value="Helicase_C-like"/>
</dbReference>